<organism evidence="2 3">
    <name type="scientific">Hungatella hathewayi DSM 13479</name>
    <dbReference type="NCBI Taxonomy" id="566550"/>
    <lineage>
        <taxon>Bacteria</taxon>
        <taxon>Bacillati</taxon>
        <taxon>Bacillota</taxon>
        <taxon>Clostridia</taxon>
        <taxon>Lachnospirales</taxon>
        <taxon>Lachnospiraceae</taxon>
        <taxon>Hungatella</taxon>
    </lineage>
</organism>
<dbReference type="Proteomes" id="UP000004968">
    <property type="component" value="Unassembled WGS sequence"/>
</dbReference>
<name>D3ATY7_9FIRM</name>
<feature type="compositionally biased region" description="Basic and acidic residues" evidence="1">
    <location>
        <begin position="47"/>
        <end position="56"/>
    </location>
</feature>
<dbReference type="HOGENOM" id="CLU_2537966_0_0_9"/>
<gene>
    <name evidence="2" type="ORF">CLOSTHATH_07101</name>
</gene>
<dbReference type="EMBL" id="ACIO01000962">
    <property type="protein sequence ID" value="EFC94717.1"/>
    <property type="molecule type" value="Genomic_DNA"/>
</dbReference>
<sequence length="83" mass="9302">MAPFRQVYVTSAGFFQLYFLNDQAAKFKRKKLLAISVYYQNPFSGRKSADVPESCRKSGGGRSPGEFYRGSQTPGPERARSRG</sequence>
<evidence type="ECO:0000313" key="3">
    <source>
        <dbReference type="Proteomes" id="UP000004968"/>
    </source>
</evidence>
<feature type="region of interest" description="Disordered" evidence="1">
    <location>
        <begin position="43"/>
        <end position="83"/>
    </location>
</feature>
<protein>
    <submittedName>
        <fullName evidence="2">Uncharacterized protein</fullName>
    </submittedName>
</protein>
<proteinExistence type="predicted"/>
<evidence type="ECO:0000313" key="2">
    <source>
        <dbReference type="EMBL" id="EFC94717.1"/>
    </source>
</evidence>
<accession>D3ATY7</accession>
<reference evidence="2 3" key="1">
    <citation type="submission" date="2010-01" db="EMBL/GenBank/DDBJ databases">
        <authorList>
            <person name="Weinstock G."/>
            <person name="Sodergren E."/>
            <person name="Clifton S."/>
            <person name="Fulton L."/>
            <person name="Fulton B."/>
            <person name="Courtney L."/>
            <person name="Fronick C."/>
            <person name="Harrison M."/>
            <person name="Strong C."/>
            <person name="Farmer C."/>
            <person name="Delahaunty K."/>
            <person name="Markovic C."/>
            <person name="Hall O."/>
            <person name="Minx P."/>
            <person name="Tomlinson C."/>
            <person name="Mitreva M."/>
            <person name="Nelson J."/>
            <person name="Hou S."/>
            <person name="Wollam A."/>
            <person name="Pepin K.H."/>
            <person name="Johnson M."/>
            <person name="Bhonagiri V."/>
            <person name="Nash W.E."/>
            <person name="Warren W."/>
            <person name="Chinwalla A."/>
            <person name="Mardis E.R."/>
            <person name="Wilson R.K."/>
        </authorList>
    </citation>
    <scope>NUCLEOTIDE SEQUENCE [LARGE SCALE GENOMIC DNA]</scope>
    <source>
        <strain evidence="2 3">DSM 13479</strain>
    </source>
</reference>
<comment type="caution">
    <text evidence="2">The sequence shown here is derived from an EMBL/GenBank/DDBJ whole genome shotgun (WGS) entry which is preliminary data.</text>
</comment>
<dbReference type="AlphaFoldDB" id="D3ATY7"/>
<evidence type="ECO:0000256" key="1">
    <source>
        <dbReference type="SAM" id="MobiDB-lite"/>
    </source>
</evidence>